<dbReference type="Gene3D" id="6.20.130.10">
    <property type="match status" value="1"/>
</dbReference>
<dbReference type="GO" id="GO:0003735">
    <property type="term" value="F:structural constituent of ribosome"/>
    <property type="evidence" value="ECO:0007669"/>
    <property type="project" value="InterPro"/>
</dbReference>
<keyword evidence="2" id="KW-1185">Reference proteome</keyword>
<protein>
    <submittedName>
        <fullName evidence="1">Uncharacterized protein</fullName>
    </submittedName>
</protein>
<comment type="caution">
    <text evidence="1">The sequence shown here is derived from an EMBL/GenBank/DDBJ whole genome shotgun (WGS) entry which is preliminary data.</text>
</comment>
<dbReference type="GO" id="GO:0032543">
    <property type="term" value="P:mitochondrial translation"/>
    <property type="evidence" value="ECO:0007669"/>
    <property type="project" value="InterPro"/>
</dbReference>
<reference evidence="1 2" key="1">
    <citation type="submission" date="2016-06" db="EMBL/GenBank/DDBJ databases">
        <title>Evolution of pathogenesis and genome organization in the Tremellales.</title>
        <authorList>
            <person name="Cuomo C."/>
            <person name="Litvintseva A."/>
            <person name="Heitman J."/>
            <person name="Chen Y."/>
            <person name="Sun S."/>
            <person name="Springer D."/>
            <person name="Dromer F."/>
            <person name="Young S."/>
            <person name="Zeng Q."/>
            <person name="Chapman S."/>
            <person name="Gujja S."/>
            <person name="Saif S."/>
            <person name="Birren B."/>
        </authorList>
    </citation>
    <scope>NUCLEOTIDE SEQUENCE [LARGE SCALE GENOMIC DNA]</scope>
    <source>
        <strain evidence="1 2">ATCC 28783</strain>
    </source>
</reference>
<evidence type="ECO:0000313" key="1">
    <source>
        <dbReference type="EMBL" id="RXK41948.1"/>
    </source>
</evidence>
<dbReference type="InterPro" id="IPR034600">
    <property type="entry name" value="Ribosomal_bL31m"/>
</dbReference>
<dbReference type="GO" id="GO:0005762">
    <property type="term" value="C:mitochondrial large ribosomal subunit"/>
    <property type="evidence" value="ECO:0007669"/>
    <property type="project" value="InterPro"/>
</dbReference>
<dbReference type="VEuPathDB" id="FungiDB:TREMEDRAFT_30284"/>
<dbReference type="Proteomes" id="UP000289152">
    <property type="component" value="Unassembled WGS sequence"/>
</dbReference>
<dbReference type="OrthoDB" id="5587740at2759"/>
<gene>
    <name evidence="1" type="ORF">M231_00669</name>
</gene>
<dbReference type="InParanoid" id="A0A4Q1BV66"/>
<accession>A0A4Q1BV66</accession>
<dbReference type="PANTHER" id="PTHR28174:SF1">
    <property type="entry name" value="LARGE RIBOSOMAL SUBUNIT PROTEIN BL31M"/>
    <property type="match status" value="1"/>
</dbReference>
<sequence>MSPTLHLRTPFLLLRIPSTPFLPPSYSLSKPRHVSYSLWPSKTHLRPPPSIPPPMPAIYPQRIILSDGSTFTSYTTAPSPSTVRLTRDVTNNPLWAPGSDVRGSDGGEDTRLGRFNKRFGKEVSMDENGEKGEGVGGYGLEDMEWMSEGVVPEQVSEKAGAQPGKKKK</sequence>
<name>A0A4Q1BV66_TREME</name>
<dbReference type="AlphaFoldDB" id="A0A4Q1BV66"/>
<dbReference type="OMA" id="STIIHYT"/>
<dbReference type="EMBL" id="SDIL01000004">
    <property type="protein sequence ID" value="RXK41948.1"/>
    <property type="molecule type" value="Genomic_DNA"/>
</dbReference>
<evidence type="ECO:0000313" key="2">
    <source>
        <dbReference type="Proteomes" id="UP000289152"/>
    </source>
</evidence>
<dbReference type="STRING" id="5217.A0A4Q1BV66"/>
<dbReference type="PANTHER" id="PTHR28174">
    <property type="entry name" value="54S RIBOSOMAL PROTEIN L36, MITOCHONDRIAL"/>
    <property type="match status" value="1"/>
</dbReference>
<organism evidence="1 2">
    <name type="scientific">Tremella mesenterica</name>
    <name type="common">Jelly fungus</name>
    <dbReference type="NCBI Taxonomy" id="5217"/>
    <lineage>
        <taxon>Eukaryota</taxon>
        <taxon>Fungi</taxon>
        <taxon>Dikarya</taxon>
        <taxon>Basidiomycota</taxon>
        <taxon>Agaricomycotina</taxon>
        <taxon>Tremellomycetes</taxon>
        <taxon>Tremellales</taxon>
        <taxon>Tremellaceae</taxon>
        <taxon>Tremella</taxon>
    </lineage>
</organism>
<proteinExistence type="predicted"/>